<evidence type="ECO:0000313" key="2">
    <source>
        <dbReference type="Proteomes" id="UP000265520"/>
    </source>
</evidence>
<keyword evidence="2" id="KW-1185">Reference proteome</keyword>
<name>A0A392RTN7_9FABA</name>
<accession>A0A392RTN7</accession>
<dbReference type="AlphaFoldDB" id="A0A392RTN7"/>
<protein>
    <submittedName>
        <fullName evidence="1">Uncharacterized protein</fullName>
    </submittedName>
</protein>
<organism evidence="1 2">
    <name type="scientific">Trifolium medium</name>
    <dbReference type="NCBI Taxonomy" id="97028"/>
    <lineage>
        <taxon>Eukaryota</taxon>
        <taxon>Viridiplantae</taxon>
        <taxon>Streptophyta</taxon>
        <taxon>Embryophyta</taxon>
        <taxon>Tracheophyta</taxon>
        <taxon>Spermatophyta</taxon>
        <taxon>Magnoliopsida</taxon>
        <taxon>eudicotyledons</taxon>
        <taxon>Gunneridae</taxon>
        <taxon>Pentapetalae</taxon>
        <taxon>rosids</taxon>
        <taxon>fabids</taxon>
        <taxon>Fabales</taxon>
        <taxon>Fabaceae</taxon>
        <taxon>Papilionoideae</taxon>
        <taxon>50 kb inversion clade</taxon>
        <taxon>NPAAA clade</taxon>
        <taxon>Hologalegina</taxon>
        <taxon>IRL clade</taxon>
        <taxon>Trifolieae</taxon>
        <taxon>Trifolium</taxon>
    </lineage>
</organism>
<reference evidence="1 2" key="1">
    <citation type="journal article" date="2018" name="Front. Plant Sci.">
        <title>Red Clover (Trifolium pratense) and Zigzag Clover (T. medium) - A Picture of Genomic Similarities and Differences.</title>
        <authorList>
            <person name="Dluhosova J."/>
            <person name="Istvanek J."/>
            <person name="Nedelnik J."/>
            <person name="Repkova J."/>
        </authorList>
    </citation>
    <scope>NUCLEOTIDE SEQUENCE [LARGE SCALE GENOMIC DNA]</scope>
    <source>
        <strain evidence="2">cv. 10/8</strain>
        <tissue evidence="1">Leaf</tissue>
    </source>
</reference>
<sequence length="84" mass="9599">GDVILAEPPHIDLSNPGLINFILHIQFKHMWWEDNRSADWLANHSLVQSSFDVISLETPPRELQNILFDDIFGACMPRNVCLVS</sequence>
<proteinExistence type="predicted"/>
<comment type="caution">
    <text evidence="1">The sequence shown here is derived from an EMBL/GenBank/DDBJ whole genome shotgun (WGS) entry which is preliminary data.</text>
</comment>
<feature type="non-terminal residue" evidence="1">
    <location>
        <position position="1"/>
    </location>
</feature>
<evidence type="ECO:0000313" key="1">
    <source>
        <dbReference type="EMBL" id="MCI38965.1"/>
    </source>
</evidence>
<dbReference type="Proteomes" id="UP000265520">
    <property type="component" value="Unassembled WGS sequence"/>
</dbReference>
<dbReference type="EMBL" id="LXQA010262023">
    <property type="protein sequence ID" value="MCI38965.1"/>
    <property type="molecule type" value="Genomic_DNA"/>
</dbReference>